<gene>
    <name evidence="1" type="ORF">BEMITA_LOCUS6589</name>
</gene>
<dbReference type="EMBL" id="OU963864">
    <property type="protein sequence ID" value="CAH0387591.1"/>
    <property type="molecule type" value="Genomic_DNA"/>
</dbReference>
<protein>
    <recommendedName>
        <fullName evidence="3">Elongator complex protein 6</fullName>
    </recommendedName>
</protein>
<dbReference type="GO" id="GO:0000724">
    <property type="term" value="P:double-strand break repair via homologous recombination"/>
    <property type="evidence" value="ECO:0007669"/>
    <property type="project" value="TreeGrafter"/>
</dbReference>
<dbReference type="GO" id="GO:0003697">
    <property type="term" value="F:single-stranded DNA binding"/>
    <property type="evidence" value="ECO:0007669"/>
    <property type="project" value="TreeGrafter"/>
</dbReference>
<dbReference type="AlphaFoldDB" id="A0A9P0F3P7"/>
<proteinExistence type="predicted"/>
<evidence type="ECO:0008006" key="3">
    <source>
        <dbReference type="Google" id="ProtNLM"/>
    </source>
</evidence>
<dbReference type="Proteomes" id="UP001152759">
    <property type="component" value="Chromosome 3"/>
</dbReference>
<organism evidence="1 2">
    <name type="scientific">Bemisia tabaci</name>
    <name type="common">Sweetpotato whitefly</name>
    <name type="synonym">Aleurodes tabaci</name>
    <dbReference type="NCBI Taxonomy" id="7038"/>
    <lineage>
        <taxon>Eukaryota</taxon>
        <taxon>Metazoa</taxon>
        <taxon>Ecdysozoa</taxon>
        <taxon>Arthropoda</taxon>
        <taxon>Hexapoda</taxon>
        <taxon>Insecta</taxon>
        <taxon>Pterygota</taxon>
        <taxon>Neoptera</taxon>
        <taxon>Paraneoptera</taxon>
        <taxon>Hemiptera</taxon>
        <taxon>Sternorrhyncha</taxon>
        <taxon>Aleyrodoidea</taxon>
        <taxon>Aleyrodidae</taxon>
        <taxon>Aleyrodinae</taxon>
        <taxon>Bemisia</taxon>
    </lineage>
</organism>
<dbReference type="PANTHER" id="PTHR28653:SF1">
    <property type="entry name" value="ATPASE SWSAP1"/>
    <property type="match status" value="1"/>
</dbReference>
<keyword evidence="2" id="KW-1185">Reference proteome</keyword>
<evidence type="ECO:0000313" key="2">
    <source>
        <dbReference type="Proteomes" id="UP001152759"/>
    </source>
</evidence>
<evidence type="ECO:0000313" key="1">
    <source>
        <dbReference type="EMBL" id="CAH0387591.1"/>
    </source>
</evidence>
<name>A0A9P0F3P7_BEMTA</name>
<dbReference type="GO" id="GO:0097196">
    <property type="term" value="C:Shu complex"/>
    <property type="evidence" value="ECO:0007669"/>
    <property type="project" value="TreeGrafter"/>
</dbReference>
<reference evidence="1" key="1">
    <citation type="submission" date="2021-12" db="EMBL/GenBank/DDBJ databases">
        <authorList>
            <person name="King R."/>
        </authorList>
    </citation>
    <scope>NUCLEOTIDE SEQUENCE</scope>
</reference>
<sequence>MYMDESTEVPEPSQVTSHLTALLGSEVSAPILLQIAIYWIEQSYSVIYIRPTPHTKLPPDIHGVSTIQENLQQFSNLLRFLYLPSWSDLLQFLFCVHEAASVPHVVLVENLNFYCAMEPGVPPDESHAALILASLKDSVTACARKLRTSTHLVCSFDHVAHKDFKLHPVFDIFFSDSIWTVKEHPDNKVTLSRSRDIFDKDDTDEILFVKTQDKILYFEGIKKIFAHWTYHS</sequence>
<dbReference type="KEGG" id="btab:109033035"/>
<accession>A0A9P0F3P7</accession>
<dbReference type="PANTHER" id="PTHR28653">
    <property type="match status" value="1"/>
</dbReference>